<dbReference type="OrthoDB" id="5339555at2"/>
<reference evidence="1" key="1">
    <citation type="submission" date="2016-07" db="EMBL/GenBank/DDBJ databases">
        <title>Comparative genomics of the Campylobacter concisus group.</title>
        <authorList>
            <person name="Miller W.G."/>
            <person name="Yee E."/>
            <person name="Chapman M.H."/>
            <person name="Huynh S."/>
            <person name="Bono J.L."/>
            <person name="On S.L.W."/>
            <person name="StLeger J."/>
            <person name="Foster G."/>
            <person name="Parker C.T."/>
        </authorList>
    </citation>
    <scope>NUCLEOTIDE SEQUENCE</scope>
    <source>
        <strain evidence="1">525.92</strain>
    </source>
</reference>
<evidence type="ECO:0000313" key="2">
    <source>
        <dbReference type="Proteomes" id="UP000006380"/>
    </source>
</evidence>
<evidence type="ECO:0008006" key="3">
    <source>
        <dbReference type="Google" id="ProtNLM"/>
    </source>
</evidence>
<dbReference type="KEGG" id="ccv:CCV52592_1857"/>
<gene>
    <name evidence="1" type="ORF">CCV52592_1857</name>
</gene>
<sequence length="178" mass="19723">MKKLFFMLILGVLAFGDVLKISDFQTDIYSKAGQNLTKKISVSLEVVGRDVNDNESYVLDALNVVIGSFYVEDILTSLGKEKLKDTFIKYAAKKHALDIDDVLILNIRVINNLELNEIIKAIKTQNLCGEGAPLDTSAQTPVKKKKSNDIVISPDSSTINQRPIDLNSVQEFGKDFGE</sequence>
<accession>A7GYW6</accession>
<organism evidence="1 2">
    <name type="scientific">Campylobacter curvus (strain 525.92)</name>
    <dbReference type="NCBI Taxonomy" id="360105"/>
    <lineage>
        <taxon>Bacteria</taxon>
        <taxon>Pseudomonadati</taxon>
        <taxon>Campylobacterota</taxon>
        <taxon>Epsilonproteobacteria</taxon>
        <taxon>Campylobacterales</taxon>
        <taxon>Campylobacteraceae</taxon>
        <taxon>Campylobacter</taxon>
    </lineage>
</organism>
<dbReference type="AlphaFoldDB" id="A7GYW6"/>
<proteinExistence type="predicted"/>
<dbReference type="EMBL" id="CP000767">
    <property type="protein sequence ID" value="EAU00288.1"/>
    <property type="molecule type" value="Genomic_DNA"/>
</dbReference>
<evidence type="ECO:0000313" key="1">
    <source>
        <dbReference type="EMBL" id="EAU00288.1"/>
    </source>
</evidence>
<dbReference type="Proteomes" id="UP000006380">
    <property type="component" value="Chromosome"/>
</dbReference>
<protein>
    <recommendedName>
        <fullName evidence="3">Periplasmic protein</fullName>
    </recommendedName>
</protein>
<dbReference type="HOGENOM" id="CLU_132691_0_0_7"/>
<name>A7GYW6_CAMC5</name>
<dbReference type="STRING" id="360105.CCV52592_1857"/>
<dbReference type="RefSeq" id="WP_009651145.1">
    <property type="nucleotide sequence ID" value="NC_009715.2"/>
</dbReference>
<keyword evidence="2" id="KW-1185">Reference proteome</keyword>